<dbReference type="InterPro" id="IPR003661">
    <property type="entry name" value="HisK_dim/P_dom"/>
</dbReference>
<dbReference type="PANTHER" id="PTHR45453:SF1">
    <property type="entry name" value="PHOSPHATE REGULON SENSOR PROTEIN PHOR"/>
    <property type="match status" value="1"/>
</dbReference>
<dbReference type="Proteomes" id="UP000003011">
    <property type="component" value="Unassembled WGS sequence"/>
</dbReference>
<dbReference type="AlphaFoldDB" id="G5GHB6"/>
<dbReference type="GO" id="GO:0016036">
    <property type="term" value="P:cellular response to phosphate starvation"/>
    <property type="evidence" value="ECO:0007669"/>
    <property type="project" value="TreeGrafter"/>
</dbReference>
<keyword evidence="8" id="KW-1133">Transmembrane helix</keyword>
<evidence type="ECO:0000256" key="6">
    <source>
        <dbReference type="ARBA" id="ARBA00022777"/>
    </source>
</evidence>
<organism evidence="11 12">
    <name type="scientific">Johnsonella ignava ATCC 51276</name>
    <dbReference type="NCBI Taxonomy" id="679200"/>
    <lineage>
        <taxon>Bacteria</taxon>
        <taxon>Bacillati</taxon>
        <taxon>Bacillota</taxon>
        <taxon>Clostridia</taxon>
        <taxon>Lachnospirales</taxon>
        <taxon>Lachnospiraceae</taxon>
        <taxon>Johnsonella</taxon>
    </lineage>
</organism>
<dbReference type="GO" id="GO:0005886">
    <property type="term" value="C:plasma membrane"/>
    <property type="evidence" value="ECO:0007669"/>
    <property type="project" value="TreeGrafter"/>
</dbReference>
<dbReference type="CDD" id="cd00082">
    <property type="entry name" value="HisKA"/>
    <property type="match status" value="1"/>
</dbReference>
<evidence type="ECO:0000256" key="3">
    <source>
        <dbReference type="ARBA" id="ARBA00012438"/>
    </source>
</evidence>
<keyword evidence="5" id="KW-0808">Transferase</keyword>
<proteinExistence type="predicted"/>
<dbReference type="EMBL" id="ACZL01000015">
    <property type="protein sequence ID" value="EHI55913.1"/>
    <property type="molecule type" value="Genomic_DNA"/>
</dbReference>
<dbReference type="Gene3D" id="6.10.340.10">
    <property type="match status" value="1"/>
</dbReference>
<dbReference type="InterPro" id="IPR005467">
    <property type="entry name" value="His_kinase_dom"/>
</dbReference>
<evidence type="ECO:0000259" key="9">
    <source>
        <dbReference type="PROSITE" id="PS50109"/>
    </source>
</evidence>
<name>G5GHB6_9FIRM</name>
<gene>
    <name evidence="11" type="ORF">HMPREF9333_00956</name>
</gene>
<protein>
    <recommendedName>
        <fullName evidence="3">histidine kinase</fullName>
        <ecNumber evidence="3">2.7.13.3</ecNumber>
    </recommendedName>
</protein>
<dbReference type="PROSITE" id="PS50885">
    <property type="entry name" value="HAMP"/>
    <property type="match status" value="1"/>
</dbReference>
<dbReference type="Pfam" id="PF02518">
    <property type="entry name" value="HATPase_c"/>
    <property type="match status" value="1"/>
</dbReference>
<dbReference type="EC" id="2.7.13.3" evidence="3"/>
<evidence type="ECO:0000256" key="5">
    <source>
        <dbReference type="ARBA" id="ARBA00022679"/>
    </source>
</evidence>
<keyword evidence="8" id="KW-0812">Transmembrane</keyword>
<feature type="domain" description="HAMP" evidence="10">
    <location>
        <begin position="203"/>
        <end position="255"/>
    </location>
</feature>
<dbReference type="InterPro" id="IPR036097">
    <property type="entry name" value="HisK_dim/P_sf"/>
</dbReference>
<dbReference type="HOGENOM" id="CLU_000445_89_6_9"/>
<dbReference type="STRING" id="679200.HMPREF9333_00956"/>
<dbReference type="Gene3D" id="3.30.565.10">
    <property type="entry name" value="Histidine kinase-like ATPase, C-terminal domain"/>
    <property type="match status" value="1"/>
</dbReference>
<evidence type="ECO:0000256" key="4">
    <source>
        <dbReference type="ARBA" id="ARBA00022553"/>
    </source>
</evidence>
<comment type="caution">
    <text evidence="11">The sequence shown here is derived from an EMBL/GenBank/DDBJ whole genome shotgun (WGS) entry which is preliminary data.</text>
</comment>
<dbReference type="PANTHER" id="PTHR45453">
    <property type="entry name" value="PHOSPHATE REGULON SENSOR PROTEIN PHOR"/>
    <property type="match status" value="1"/>
</dbReference>
<dbReference type="InterPro" id="IPR050351">
    <property type="entry name" value="BphY/WalK/GraS-like"/>
</dbReference>
<dbReference type="FunFam" id="3.30.565.10:FF:000006">
    <property type="entry name" value="Sensor histidine kinase WalK"/>
    <property type="match status" value="1"/>
</dbReference>
<dbReference type="InterPro" id="IPR004358">
    <property type="entry name" value="Sig_transdc_His_kin-like_C"/>
</dbReference>
<dbReference type="CDD" id="cd00075">
    <property type="entry name" value="HATPase"/>
    <property type="match status" value="1"/>
</dbReference>
<dbReference type="eggNOG" id="COG5002">
    <property type="taxonomic scope" value="Bacteria"/>
</dbReference>
<dbReference type="SUPFAM" id="SSF55874">
    <property type="entry name" value="ATPase domain of HSP90 chaperone/DNA topoisomerase II/histidine kinase"/>
    <property type="match status" value="1"/>
</dbReference>
<dbReference type="InterPro" id="IPR003660">
    <property type="entry name" value="HAMP_dom"/>
</dbReference>
<evidence type="ECO:0000256" key="1">
    <source>
        <dbReference type="ARBA" id="ARBA00000085"/>
    </source>
</evidence>
<evidence type="ECO:0000256" key="8">
    <source>
        <dbReference type="SAM" id="Phobius"/>
    </source>
</evidence>
<evidence type="ECO:0000256" key="2">
    <source>
        <dbReference type="ARBA" id="ARBA00004370"/>
    </source>
</evidence>
<evidence type="ECO:0000313" key="11">
    <source>
        <dbReference type="EMBL" id="EHI55913.1"/>
    </source>
</evidence>
<dbReference type="PRINTS" id="PR00344">
    <property type="entry name" value="BCTRLSENSOR"/>
</dbReference>
<feature type="transmembrane region" description="Helical" evidence="8">
    <location>
        <begin position="20"/>
        <end position="44"/>
    </location>
</feature>
<comment type="subcellular location">
    <subcellularLocation>
        <location evidence="2">Membrane</location>
    </subcellularLocation>
</comment>
<sequence length="482" mass="54292">MKENADKKFKFPPIHLRLLLIFIFMIITIVPAIAQMLLLTGTFIQSAVDARRIELQGNGLILANKISKSLYLNNEEKEKNEAVDNEIDDFARIYNGRIVVTNSDFRIVKDTFNLAAGKINVAEEIIKCFDGESSNKYNSEKNFIVQTFPIYSPTEENKIDGVMLVTASTESITNILKDTRSKTDALFSAAIPIFLMVSIIIVNIIVRPFVRLGKSLARISAGDLDDKVNENTYTITKEISSTINSTLAKLKAVDQSREDFVANVSHELKTPITSMRVLADSIMSMEEAPIELYKEFMNDISGEVDRESKIIDDLLALVRLDKMAVRLNIEQTDINLLIKQTLKRLKPIAALRRIDIILETAREVKAEVDETKLSLALNNLVENAIKYNKEGGWVRVTLDADHKFFYIKVIDSGVGIDEEFRESIFERFYRIDKARSRETGGTGLGLSITKGIIMRHKGIIKVSDGEGEGTVFTVRIPLNYIK</sequence>
<dbReference type="InterPro" id="IPR003594">
    <property type="entry name" value="HATPase_dom"/>
</dbReference>
<keyword evidence="4" id="KW-0597">Phosphoprotein</keyword>
<dbReference type="SMART" id="SM00388">
    <property type="entry name" value="HisKA"/>
    <property type="match status" value="1"/>
</dbReference>
<keyword evidence="6" id="KW-0418">Kinase</keyword>
<dbReference type="GO" id="GO:0000155">
    <property type="term" value="F:phosphorelay sensor kinase activity"/>
    <property type="evidence" value="ECO:0007669"/>
    <property type="project" value="InterPro"/>
</dbReference>
<dbReference type="OrthoDB" id="9813151at2"/>
<keyword evidence="12" id="KW-1185">Reference proteome</keyword>
<dbReference type="Gene3D" id="1.10.287.130">
    <property type="match status" value="1"/>
</dbReference>
<dbReference type="RefSeq" id="WP_005540281.1">
    <property type="nucleotide sequence ID" value="NZ_JH378831.1"/>
</dbReference>
<keyword evidence="8" id="KW-0472">Membrane</keyword>
<dbReference type="InterPro" id="IPR036890">
    <property type="entry name" value="HATPase_C_sf"/>
</dbReference>
<evidence type="ECO:0000256" key="7">
    <source>
        <dbReference type="ARBA" id="ARBA00023012"/>
    </source>
</evidence>
<evidence type="ECO:0000259" key="10">
    <source>
        <dbReference type="PROSITE" id="PS50885"/>
    </source>
</evidence>
<evidence type="ECO:0000313" key="12">
    <source>
        <dbReference type="Proteomes" id="UP000003011"/>
    </source>
</evidence>
<feature type="domain" description="Histidine kinase" evidence="9">
    <location>
        <begin position="263"/>
        <end position="480"/>
    </location>
</feature>
<comment type="catalytic activity">
    <reaction evidence="1">
        <text>ATP + protein L-histidine = ADP + protein N-phospho-L-histidine.</text>
        <dbReference type="EC" id="2.7.13.3"/>
    </reaction>
</comment>
<dbReference type="PATRIC" id="fig|679200.3.peg.1007"/>
<dbReference type="Pfam" id="PF00512">
    <property type="entry name" value="HisKA"/>
    <property type="match status" value="1"/>
</dbReference>
<feature type="transmembrane region" description="Helical" evidence="8">
    <location>
        <begin position="185"/>
        <end position="206"/>
    </location>
</feature>
<dbReference type="SMART" id="SM00387">
    <property type="entry name" value="HATPase_c"/>
    <property type="match status" value="1"/>
</dbReference>
<dbReference type="SUPFAM" id="SSF47384">
    <property type="entry name" value="Homodimeric domain of signal transducing histidine kinase"/>
    <property type="match status" value="1"/>
</dbReference>
<reference evidence="11 12" key="1">
    <citation type="submission" date="2011-08" db="EMBL/GenBank/DDBJ databases">
        <title>The Genome Sequence of Johnsonella ignava ATCC 51276.</title>
        <authorList>
            <consortium name="The Broad Institute Genome Sequencing Platform"/>
            <person name="Earl A."/>
            <person name="Ward D."/>
            <person name="Feldgarden M."/>
            <person name="Gevers D."/>
            <person name="Izard J."/>
            <person name="Blanton J.M."/>
            <person name="Baranova O.V."/>
            <person name="Dewhirst F.E."/>
            <person name="Young S.K."/>
            <person name="Zeng Q."/>
            <person name="Gargeya S."/>
            <person name="Fitzgerald M."/>
            <person name="Haas B."/>
            <person name="Abouelleil A."/>
            <person name="Alvarado L."/>
            <person name="Arachchi H.M."/>
            <person name="Berlin A."/>
            <person name="Brown A."/>
            <person name="Chapman S.B."/>
            <person name="Chen Z."/>
            <person name="Dunbar C."/>
            <person name="Freedman E."/>
            <person name="Gearin G."/>
            <person name="Gellesch M."/>
            <person name="Goldberg J."/>
            <person name="Griggs A."/>
            <person name="Gujja S."/>
            <person name="Heiman D."/>
            <person name="Howarth C."/>
            <person name="Larson L."/>
            <person name="Lui A."/>
            <person name="MacDonald P.J.P."/>
            <person name="Montmayeur A."/>
            <person name="Murphy C."/>
            <person name="Neiman D."/>
            <person name="Pearson M."/>
            <person name="Priest M."/>
            <person name="Roberts A."/>
            <person name="Saif S."/>
            <person name="Shea T."/>
            <person name="Shenoy N."/>
            <person name="Sisk P."/>
            <person name="Stolte C."/>
            <person name="Sykes S."/>
            <person name="Wortman J."/>
            <person name="Nusbaum C."/>
            <person name="Birren B."/>
        </authorList>
    </citation>
    <scope>NUCLEOTIDE SEQUENCE [LARGE SCALE GENOMIC DNA]</scope>
    <source>
        <strain evidence="11 12">ATCC 51276</strain>
    </source>
</reference>
<keyword evidence="7" id="KW-0902">Two-component regulatory system</keyword>
<dbReference type="PROSITE" id="PS50109">
    <property type="entry name" value="HIS_KIN"/>
    <property type="match status" value="1"/>
</dbReference>
<dbReference type="GO" id="GO:0004721">
    <property type="term" value="F:phosphoprotein phosphatase activity"/>
    <property type="evidence" value="ECO:0007669"/>
    <property type="project" value="TreeGrafter"/>
</dbReference>
<accession>G5GHB6</accession>